<proteinExistence type="predicted"/>
<name>A0A076NLD4_9CORY</name>
<dbReference type="EMBL" id="CP009211">
    <property type="protein sequence ID" value="AIJ34183.1"/>
    <property type="molecule type" value="Genomic_DNA"/>
</dbReference>
<keyword evidence="5" id="KW-1185">Reference proteome</keyword>
<protein>
    <recommendedName>
        <fullName evidence="7">Secreted protein</fullName>
    </recommendedName>
</protein>
<evidence type="ECO:0000313" key="5">
    <source>
        <dbReference type="Proteomes" id="UP000028780"/>
    </source>
</evidence>
<evidence type="ECO:0008006" key="7">
    <source>
        <dbReference type="Google" id="ProtNLM"/>
    </source>
</evidence>
<evidence type="ECO:0000256" key="2">
    <source>
        <dbReference type="SAM" id="SignalP"/>
    </source>
</evidence>
<evidence type="ECO:0000313" key="3">
    <source>
        <dbReference type="EMBL" id="AIJ34183.1"/>
    </source>
</evidence>
<dbReference type="eggNOG" id="ENOG5031JA5">
    <property type="taxonomic scope" value="Bacteria"/>
</dbReference>
<gene>
    <name evidence="3" type="ORF">CIMIT_10050</name>
    <name evidence="4" type="ORF">SAMEA4535761_02070</name>
</gene>
<dbReference type="KEGG" id="cii:CIMIT_10050"/>
<feature type="chain" id="PRO_5038290197" description="Secreted protein" evidence="2">
    <location>
        <begin position="24"/>
        <end position="229"/>
    </location>
</feature>
<dbReference type="Proteomes" id="UP000028780">
    <property type="component" value="Chromosome"/>
</dbReference>
<feature type="region of interest" description="Disordered" evidence="1">
    <location>
        <begin position="138"/>
        <end position="165"/>
    </location>
</feature>
<accession>A0A076NLD4</accession>
<sequence length="229" mass="24203">MFRMVKRHASRALSAALVTSLCAALVACSHEPSEQAPAAAEPVSEERVLAFGESTHTTTTDPATGAQVEWEVAVEAPQRISGTEAANNIRSPEPQRYSAFYCYPVTLTPVRVDAPPEHATVPVPGLKLVTAQESVVRDADGAPVTTTRRANSVPAAPGSAHQPSGDAKVALRSAAEAYCDIGSGAPTGYTPDLEEGRAYTTVLASWERRVDPGEPATGVALENVRWEDR</sequence>
<dbReference type="HOGENOM" id="CLU_1159566_0_0_11"/>
<evidence type="ECO:0000313" key="4">
    <source>
        <dbReference type="EMBL" id="SNV82694.1"/>
    </source>
</evidence>
<evidence type="ECO:0000256" key="1">
    <source>
        <dbReference type="SAM" id="MobiDB-lite"/>
    </source>
</evidence>
<dbReference type="AlphaFoldDB" id="A0A076NLD4"/>
<dbReference type="PROSITE" id="PS51257">
    <property type="entry name" value="PROKAR_LIPOPROTEIN"/>
    <property type="match status" value="1"/>
</dbReference>
<dbReference type="Proteomes" id="UP000215374">
    <property type="component" value="Chromosome 1"/>
</dbReference>
<keyword evidence="2" id="KW-0732">Signal</keyword>
<dbReference type="EMBL" id="LT906467">
    <property type="protein sequence ID" value="SNV82694.1"/>
    <property type="molecule type" value="Genomic_DNA"/>
</dbReference>
<organism evidence="3 5">
    <name type="scientific">Corynebacterium imitans</name>
    <dbReference type="NCBI Taxonomy" id="156978"/>
    <lineage>
        <taxon>Bacteria</taxon>
        <taxon>Bacillati</taxon>
        <taxon>Actinomycetota</taxon>
        <taxon>Actinomycetes</taxon>
        <taxon>Mycobacteriales</taxon>
        <taxon>Corynebacteriaceae</taxon>
        <taxon>Corynebacterium</taxon>
    </lineage>
</organism>
<reference evidence="3 5" key="1">
    <citation type="submission" date="2014-08" db="EMBL/GenBank/DDBJ databases">
        <title>Complete genome sequence of Corynebacterium imitans DSM 44264, isolated from a five-month-old boy with suspected pharyngeal diphtheria.</title>
        <authorList>
            <person name="Mollmann S."/>
            <person name="Albersmeier A."/>
            <person name="Ruckert C."/>
            <person name="Tauch A."/>
        </authorList>
    </citation>
    <scope>NUCLEOTIDE SEQUENCE [LARGE SCALE GENOMIC DNA]</scope>
    <source>
        <strain evidence="3 5">DSM 44264</strain>
    </source>
</reference>
<evidence type="ECO:0000313" key="6">
    <source>
        <dbReference type="Proteomes" id="UP000215374"/>
    </source>
</evidence>
<feature type="signal peptide" evidence="2">
    <location>
        <begin position="1"/>
        <end position="23"/>
    </location>
</feature>
<dbReference type="STRING" id="156978.CIMIT_10050"/>
<reference evidence="4 6" key="2">
    <citation type="submission" date="2017-06" db="EMBL/GenBank/DDBJ databases">
        <authorList>
            <consortium name="Pathogen Informatics"/>
        </authorList>
    </citation>
    <scope>NUCLEOTIDE SEQUENCE [LARGE SCALE GENOMIC DNA]</scope>
    <source>
        <strain evidence="4 6">NCTC13015</strain>
    </source>
</reference>